<accession>A0A421AX25</accession>
<comment type="caution">
    <text evidence="2">The sequence shown here is derived from an EMBL/GenBank/DDBJ whole genome shotgun (WGS) entry which is preliminary data.</text>
</comment>
<dbReference type="OrthoDB" id="5242012at2"/>
<dbReference type="RefSeq" id="WP_147460203.1">
    <property type="nucleotide sequence ID" value="NZ_RCDD01000007.1"/>
</dbReference>
<feature type="coiled-coil region" evidence="1">
    <location>
        <begin position="86"/>
        <end position="120"/>
    </location>
</feature>
<evidence type="ECO:0000313" key="3">
    <source>
        <dbReference type="Proteomes" id="UP000282454"/>
    </source>
</evidence>
<dbReference type="AlphaFoldDB" id="A0A421AX25"/>
<keyword evidence="3" id="KW-1185">Reference proteome</keyword>
<gene>
    <name evidence="2" type="ORF">CLV68_5909</name>
</gene>
<evidence type="ECO:0000256" key="1">
    <source>
        <dbReference type="SAM" id="Coils"/>
    </source>
</evidence>
<name>A0A421AX25_9PSEU</name>
<keyword evidence="1" id="KW-0175">Coiled coil</keyword>
<organism evidence="2 3">
    <name type="scientific">Actinokineospora cianjurensis</name>
    <dbReference type="NCBI Taxonomy" id="585224"/>
    <lineage>
        <taxon>Bacteria</taxon>
        <taxon>Bacillati</taxon>
        <taxon>Actinomycetota</taxon>
        <taxon>Actinomycetes</taxon>
        <taxon>Pseudonocardiales</taxon>
        <taxon>Pseudonocardiaceae</taxon>
        <taxon>Actinokineospora</taxon>
    </lineage>
</organism>
<proteinExistence type="predicted"/>
<reference evidence="2 3" key="1">
    <citation type="submission" date="2018-10" db="EMBL/GenBank/DDBJ databases">
        <title>Genomic Encyclopedia of Archaeal and Bacterial Type Strains, Phase II (KMG-II): from individual species to whole genera.</title>
        <authorList>
            <person name="Goeker M."/>
        </authorList>
    </citation>
    <scope>NUCLEOTIDE SEQUENCE [LARGE SCALE GENOMIC DNA]</scope>
    <source>
        <strain evidence="2 3">DSM 45657</strain>
    </source>
</reference>
<dbReference type="EMBL" id="RCDD01000007">
    <property type="protein sequence ID" value="RLK54359.1"/>
    <property type="molecule type" value="Genomic_DNA"/>
</dbReference>
<protein>
    <submittedName>
        <fullName evidence="2">Uncharacterized protein</fullName>
    </submittedName>
</protein>
<dbReference type="Proteomes" id="UP000282454">
    <property type="component" value="Unassembled WGS sequence"/>
</dbReference>
<evidence type="ECO:0000313" key="2">
    <source>
        <dbReference type="EMBL" id="RLK54359.1"/>
    </source>
</evidence>
<sequence>MGFEALIRDLAESTGHAAAYYAPDGDGLTVVASWPGSAAPAERVEAIPGVVERVPSGGAVALSEAGPGDQERLRRTAHRIALLAADERLRAERERLTERVQVLEADARAARERLAEVRDLERRRIAGALTSVTTREFTDLRSLLADLDNAGSDTARALTSFRTALDEVIDRFRTVVRGVHPAMLPERGPLAALEELAADLPRPVRFAGDLGRRVGWEVESGVYHAAAAVMSLLAEGTSREPVGVALSRANGALTLTFTDSTPRLTAAELRGALKDDADRLAAFGGVLDTWVANGRALVRIWLPERLDGTAVVAPAYAEGTLLARVRDLVTTAVRESVAGWAEIADRLDQPPTVALVDSSGAVELLTGYAFAADDAITWYVHGRTRDVTFHRPGLPPVTTPVSVAGITRPADADRLVIRWPADILRHMTLVDVPALPTAVSGYDVVVLSRPDPVFLRTFRDKVDIIVGTEDLASLLRRRVIERADLITARSVLAAARRAPRPEPLARLLDRIEADAHELAELALLNELESGILTLPTDAERLLGANGRAPHIRLGLPATAPLDEIHHTATTATAIWRTRASNPATSPHHRDACLVLVRTCEGLSLLRS</sequence>